<dbReference type="InterPro" id="IPR036866">
    <property type="entry name" value="RibonucZ/Hydroxyglut_hydro"/>
</dbReference>
<comment type="caution">
    <text evidence="1">The sequence shown here is derived from an EMBL/GenBank/DDBJ whole genome shotgun (WGS) entry which is preliminary data.</text>
</comment>
<evidence type="ECO:0008006" key="3">
    <source>
        <dbReference type="Google" id="ProtNLM"/>
    </source>
</evidence>
<gene>
    <name evidence="1" type="ORF">CEG18_09955</name>
</gene>
<name>A0A246FAZ9_PSENT</name>
<dbReference type="AlphaFoldDB" id="A0A246FAZ9"/>
<dbReference type="Proteomes" id="UP000198145">
    <property type="component" value="Unassembled WGS sequence"/>
</dbReference>
<proteinExistence type="predicted"/>
<reference evidence="1 2" key="1">
    <citation type="submission" date="2017-06" db="EMBL/GenBank/DDBJ databases">
        <title>Draft genome of Pseudomonas nitroreducens DF05.</title>
        <authorList>
            <person name="Iyer R."/>
        </authorList>
    </citation>
    <scope>NUCLEOTIDE SEQUENCE [LARGE SCALE GENOMIC DNA]</scope>
    <source>
        <strain evidence="1 2">DF05</strain>
    </source>
</reference>
<dbReference type="SUPFAM" id="SSF56281">
    <property type="entry name" value="Metallo-hydrolase/oxidoreductase"/>
    <property type="match status" value="1"/>
</dbReference>
<sequence>MFAPSFSNPAFPPLLVSAKPQRIDEFMPKAADVSVLLIGHSHYDHLLDVPWVMQKYTPRATAYGPETAGHILSAVKPPLKFVNVEPKRAAVSCASDGTRCRVAQSGTWLNSGPFRFMPLESRHAPHFFGIDLLPGAYHADLKRLPRTVWGWREGTTLAWLVDLVGEDGRTVYRLHYQDSASTPPMGFPPIVLDNKRVDVEILCAASWDQVEQYPGALLRVTRPRRVALGHWEDFFGNDPRNPQVLRSQKEAQLLDEIQRRVPGIDVVVPYPLTDVGLPQPEVD</sequence>
<dbReference type="EMBL" id="NJBA01000003">
    <property type="protein sequence ID" value="OWP51479.1"/>
    <property type="molecule type" value="Genomic_DNA"/>
</dbReference>
<evidence type="ECO:0000313" key="1">
    <source>
        <dbReference type="EMBL" id="OWP51479.1"/>
    </source>
</evidence>
<accession>A0A246FAZ9</accession>
<organism evidence="1 2">
    <name type="scientific">Pseudomonas nitroreducens</name>
    <dbReference type="NCBI Taxonomy" id="46680"/>
    <lineage>
        <taxon>Bacteria</taxon>
        <taxon>Pseudomonadati</taxon>
        <taxon>Pseudomonadota</taxon>
        <taxon>Gammaproteobacteria</taxon>
        <taxon>Pseudomonadales</taxon>
        <taxon>Pseudomonadaceae</taxon>
        <taxon>Pseudomonas</taxon>
    </lineage>
</organism>
<evidence type="ECO:0000313" key="2">
    <source>
        <dbReference type="Proteomes" id="UP000198145"/>
    </source>
</evidence>
<dbReference type="Gene3D" id="3.60.15.10">
    <property type="entry name" value="Ribonuclease Z/Hydroxyacylglutathione hydrolase-like"/>
    <property type="match status" value="1"/>
</dbReference>
<protein>
    <recommendedName>
        <fullName evidence="3">Metallo-beta-lactamase domain-containing protein</fullName>
    </recommendedName>
</protein>